<comment type="caution">
    <text evidence="3">The sequence shown here is derived from an EMBL/GenBank/DDBJ whole genome shotgun (WGS) entry which is preliminary data.</text>
</comment>
<reference evidence="4" key="1">
    <citation type="journal article" date="2019" name="Int. J. Syst. Evol. Microbiol.">
        <title>The Global Catalogue of Microorganisms (GCM) 10K type strain sequencing project: providing services to taxonomists for standard genome sequencing and annotation.</title>
        <authorList>
            <consortium name="The Broad Institute Genomics Platform"/>
            <consortium name="The Broad Institute Genome Sequencing Center for Infectious Disease"/>
            <person name="Wu L."/>
            <person name="Ma J."/>
        </authorList>
    </citation>
    <scope>NUCLEOTIDE SEQUENCE [LARGE SCALE GENOMIC DNA]</scope>
    <source>
        <strain evidence="4">JCM 17926</strain>
    </source>
</reference>
<dbReference type="InterPro" id="IPR028994">
    <property type="entry name" value="Integrin_alpha_N"/>
</dbReference>
<proteinExistence type="predicted"/>
<dbReference type="SUPFAM" id="SSF69318">
    <property type="entry name" value="Integrin alpha N-terminal domain"/>
    <property type="match status" value="3"/>
</dbReference>
<dbReference type="PANTHER" id="PTHR16026:SF0">
    <property type="entry name" value="CARTILAGE ACIDIC PROTEIN 1"/>
    <property type="match status" value="1"/>
</dbReference>
<evidence type="ECO:0000313" key="4">
    <source>
        <dbReference type="Proteomes" id="UP001500552"/>
    </source>
</evidence>
<keyword evidence="4" id="KW-1185">Reference proteome</keyword>
<evidence type="ECO:0000256" key="1">
    <source>
        <dbReference type="ARBA" id="ARBA00022729"/>
    </source>
</evidence>
<evidence type="ECO:0000259" key="2">
    <source>
        <dbReference type="Pfam" id="PF07593"/>
    </source>
</evidence>
<organism evidence="3 4">
    <name type="scientific">Pontibacter saemangeumensis</name>
    <dbReference type="NCBI Taxonomy" id="1084525"/>
    <lineage>
        <taxon>Bacteria</taxon>
        <taxon>Pseudomonadati</taxon>
        <taxon>Bacteroidota</taxon>
        <taxon>Cytophagia</taxon>
        <taxon>Cytophagales</taxon>
        <taxon>Hymenobacteraceae</taxon>
        <taxon>Pontibacter</taxon>
    </lineage>
</organism>
<sequence>MILNFNSSSILLKIPLFLLVAVAFAGCGQEEKLFELRYPAETGITFKNQLTSNDSINLLNFEYFYNGGGVAVGDLNNDGLPDLYFTGNMVSGKLYLNKGKFKFEDITEQAGVETSNWATGASIVDINNDGLLDIYICMSGYKAANRRKNLLFINKGIGADKTPKFEEEAEKYGLADTGYSTQAAFFDYDRDGDLDMYLATVNRADVNPNVIASKPGQGKGSSVDRLYRNNGNNTFTNVAGEAGITKEGYGLGVGIGDINQDGWPDIYVSNDFIYDDLLYINNQDGTFTERIRDYLKHTSHFSMGTDIADFNNDGLPDIISVDMMPDDSRRQKLMNGVKNYDEFQLALQRGYMPQYVRNTLQLNNGNGTFSEISQLAGIHYTDWSWAPLFADFDNDGNRDLFITNGIRKDITHLDFATYYVTQARSSFGNEGTGKHLVKIAETMEGVKKHNFMYRNNADLTFTDESVNWGLGQESFSSGAAYADLDNDGDLDIVLNNVDEEPYVYQNMVSERRGEGKEGAGNRNYLRLKFMGPDANKAGIGARAVLRYNGKMQVAEQYPFRGFQSTVEPFLHFGLGAVTLVDELEITWPDGRQQVLKQVKPNQVLVVNYREATAKKSGPAERAAPLFKDITAAVGIAYQDKSQEYIDFKLQPLLPHKYSQNGPGISVGDINSDGLEDFYISGGASQTGMLFLQGSDGNFSSRALSTGEKYGEDMGSLFFDADNDGDLDLYVVRGGSEYPAGDSAYQDRLYRNDGKGNFALDVKALPPIDASGSCVAAADYDQDGDLDLFVGGRVQPRKFPLPAKSYILQNNGGKFTDATQAVGPMLSDLGMVTSALWTDFDNDNAIDLVVAGEWMPLTFLKNTNGKLKNVTATTGLQGTSGWWNSLAAGDFDNDGDTDYIAGNLGLNSKFKASEKQPVQVYAKDFDKSGTTDAVMTHYIQGKEQLVHGRDDMTDQMVSLRREFRTYEDYASKSFNEIFTAERLQDAYVAKSENFKSSYIENLGNGKFKMTPLPMRAQFAPVCGITVNDYDGDGHLDMLLVGNSYATEVVVGRYDAFTGLYMKGNGKGQFAPVAINKSGFMIDTDAKGMAELNTGKGSPLVLVASHNDSLRAYKSAYPAAELYVVPVLPSDAYAVLTLPNGQKRKQEFYFGSGYLSQSSRTLWLPAGTKSVQIIGKAGKVRTMISDVAQAKLIATKGRPTKQ</sequence>
<accession>A0ABP8LN26</accession>
<feature type="domain" description="ASPIC/UnbV" evidence="2">
    <location>
        <begin position="538"/>
        <end position="604"/>
    </location>
</feature>
<dbReference type="Proteomes" id="UP001500552">
    <property type="component" value="Unassembled WGS sequence"/>
</dbReference>
<dbReference type="InterPro" id="IPR013517">
    <property type="entry name" value="FG-GAP"/>
</dbReference>
<dbReference type="Pfam" id="PF07593">
    <property type="entry name" value="UnbV_ASPIC"/>
    <property type="match status" value="1"/>
</dbReference>
<dbReference type="Gene3D" id="2.130.10.130">
    <property type="entry name" value="Integrin alpha, N-terminal"/>
    <property type="match status" value="3"/>
</dbReference>
<name>A0ABP8LN26_9BACT</name>
<protein>
    <submittedName>
        <fullName evidence="3">VCBS repeat-containing protein</fullName>
    </submittedName>
</protein>
<keyword evidence="1" id="KW-0732">Signal</keyword>
<gene>
    <name evidence="3" type="ORF">GCM10023188_21710</name>
</gene>
<dbReference type="InterPro" id="IPR011519">
    <property type="entry name" value="UnbV_ASPIC"/>
</dbReference>
<evidence type="ECO:0000313" key="3">
    <source>
        <dbReference type="EMBL" id="GAA4432874.1"/>
    </source>
</evidence>
<dbReference type="Pfam" id="PF13517">
    <property type="entry name" value="FG-GAP_3"/>
    <property type="match status" value="7"/>
</dbReference>
<dbReference type="InterPro" id="IPR027039">
    <property type="entry name" value="Crtac1"/>
</dbReference>
<dbReference type="PANTHER" id="PTHR16026">
    <property type="entry name" value="CARTILAGE ACIDIC PROTEIN 1"/>
    <property type="match status" value="1"/>
</dbReference>
<dbReference type="EMBL" id="BAABHC010000014">
    <property type="protein sequence ID" value="GAA4432874.1"/>
    <property type="molecule type" value="Genomic_DNA"/>
</dbReference>